<keyword evidence="3" id="KW-1185">Reference proteome</keyword>
<name>A0ABT9MUM8_9ACTN</name>
<comment type="caution">
    <text evidence="2">The sequence shown here is derived from an EMBL/GenBank/DDBJ whole genome shotgun (WGS) entry which is preliminary data.</text>
</comment>
<evidence type="ECO:0000256" key="1">
    <source>
        <dbReference type="SAM" id="MobiDB-lite"/>
    </source>
</evidence>
<reference evidence="2 3" key="1">
    <citation type="submission" date="2023-07" db="EMBL/GenBank/DDBJ databases">
        <title>Sequencing the genomes of 1000 actinobacteria strains.</title>
        <authorList>
            <person name="Klenk H.-P."/>
        </authorList>
    </citation>
    <scope>NUCLEOTIDE SEQUENCE [LARGE SCALE GENOMIC DNA]</scope>
    <source>
        <strain evidence="2 3">DSM 44710</strain>
    </source>
</reference>
<sequence>MNVYEIMTAARDAMTVRRVFGDPYERDGVTIIPAALVAGGLGAGSGRIKDPKQDTGGTPGAPHGKRTDRHGDGGGFGMAAIPAGAYSIRAGKVRWHPAINIDLLILASATVTTTWLITRALTTHHRR</sequence>
<gene>
    <name evidence="2" type="ORF">J2S43_003642</name>
</gene>
<proteinExistence type="predicted"/>
<dbReference type="Proteomes" id="UP001240984">
    <property type="component" value="Unassembled WGS sequence"/>
</dbReference>
<evidence type="ECO:0000313" key="3">
    <source>
        <dbReference type="Proteomes" id="UP001240984"/>
    </source>
</evidence>
<organism evidence="2 3">
    <name type="scientific">Catenuloplanes nepalensis</name>
    <dbReference type="NCBI Taxonomy" id="587533"/>
    <lineage>
        <taxon>Bacteria</taxon>
        <taxon>Bacillati</taxon>
        <taxon>Actinomycetota</taxon>
        <taxon>Actinomycetes</taxon>
        <taxon>Micromonosporales</taxon>
        <taxon>Micromonosporaceae</taxon>
        <taxon>Catenuloplanes</taxon>
    </lineage>
</organism>
<protein>
    <submittedName>
        <fullName evidence="2">Spore protein YtfJ</fullName>
    </submittedName>
</protein>
<evidence type="ECO:0000313" key="2">
    <source>
        <dbReference type="EMBL" id="MDP9795130.1"/>
    </source>
</evidence>
<accession>A0ABT9MUM8</accession>
<feature type="region of interest" description="Disordered" evidence="1">
    <location>
        <begin position="43"/>
        <end position="75"/>
    </location>
</feature>
<dbReference type="RefSeq" id="WP_306830687.1">
    <property type="nucleotide sequence ID" value="NZ_JAUSRA010000001.1"/>
</dbReference>
<dbReference type="EMBL" id="JAUSRA010000001">
    <property type="protein sequence ID" value="MDP9795130.1"/>
    <property type="molecule type" value="Genomic_DNA"/>
</dbReference>